<keyword evidence="1" id="KW-0472">Membrane</keyword>
<dbReference type="Proteomes" id="UP000320390">
    <property type="component" value="Chromosome"/>
</dbReference>
<feature type="transmembrane region" description="Helical" evidence="1">
    <location>
        <begin position="382"/>
        <end position="402"/>
    </location>
</feature>
<dbReference type="OrthoDB" id="9916929at2"/>
<evidence type="ECO:0008006" key="4">
    <source>
        <dbReference type="Google" id="ProtNLM"/>
    </source>
</evidence>
<keyword evidence="3" id="KW-1185">Reference proteome</keyword>
<evidence type="ECO:0000256" key="1">
    <source>
        <dbReference type="SAM" id="Phobius"/>
    </source>
</evidence>
<dbReference type="AlphaFoldDB" id="A0A518EUJ8"/>
<feature type="transmembrane region" description="Helical" evidence="1">
    <location>
        <begin position="174"/>
        <end position="202"/>
    </location>
</feature>
<protein>
    <recommendedName>
        <fullName evidence="4">Glycosyltransferase RgtA/B/C/D-like domain-containing protein</fullName>
    </recommendedName>
</protein>
<accession>A0A518EUJ8</accession>
<proteinExistence type="predicted"/>
<feature type="transmembrane region" description="Helical" evidence="1">
    <location>
        <begin position="295"/>
        <end position="315"/>
    </location>
</feature>
<organism evidence="2 3">
    <name type="scientific">Saltatorellus ferox</name>
    <dbReference type="NCBI Taxonomy" id="2528018"/>
    <lineage>
        <taxon>Bacteria</taxon>
        <taxon>Pseudomonadati</taxon>
        <taxon>Planctomycetota</taxon>
        <taxon>Planctomycetia</taxon>
        <taxon>Planctomycetia incertae sedis</taxon>
        <taxon>Saltatorellus</taxon>
    </lineage>
</organism>
<reference evidence="2 3" key="1">
    <citation type="submission" date="2019-02" db="EMBL/GenBank/DDBJ databases">
        <title>Deep-cultivation of Planctomycetes and their phenomic and genomic characterization uncovers novel biology.</title>
        <authorList>
            <person name="Wiegand S."/>
            <person name="Jogler M."/>
            <person name="Boedeker C."/>
            <person name="Pinto D."/>
            <person name="Vollmers J."/>
            <person name="Rivas-Marin E."/>
            <person name="Kohn T."/>
            <person name="Peeters S.H."/>
            <person name="Heuer A."/>
            <person name="Rast P."/>
            <person name="Oberbeckmann S."/>
            <person name="Bunk B."/>
            <person name="Jeske O."/>
            <person name="Meyerdierks A."/>
            <person name="Storesund J.E."/>
            <person name="Kallscheuer N."/>
            <person name="Luecker S."/>
            <person name="Lage O.M."/>
            <person name="Pohl T."/>
            <person name="Merkel B.J."/>
            <person name="Hornburger P."/>
            <person name="Mueller R.-W."/>
            <person name="Bruemmer F."/>
            <person name="Labrenz M."/>
            <person name="Spormann A.M."/>
            <person name="Op den Camp H."/>
            <person name="Overmann J."/>
            <person name="Amann R."/>
            <person name="Jetten M.S.M."/>
            <person name="Mascher T."/>
            <person name="Medema M.H."/>
            <person name="Devos D.P."/>
            <person name="Kaster A.-K."/>
            <person name="Ovreas L."/>
            <person name="Rohde M."/>
            <person name="Galperin M.Y."/>
            <person name="Jogler C."/>
        </authorList>
    </citation>
    <scope>NUCLEOTIDE SEQUENCE [LARGE SCALE GENOMIC DNA]</scope>
    <source>
        <strain evidence="2 3">Poly30</strain>
    </source>
</reference>
<name>A0A518EUJ8_9BACT</name>
<gene>
    <name evidence="2" type="ORF">Poly30_32750</name>
</gene>
<dbReference type="EMBL" id="CP036434">
    <property type="protein sequence ID" value="QDV07744.1"/>
    <property type="molecule type" value="Genomic_DNA"/>
</dbReference>
<sequence>MPAPIKRLLVVAVCVLASWYAHKPLLGAGFLGSDAAVLEEVGHAFGGGREGAAWSVADLDHRPAAALSLALSRSLHAKDDVYTPGDAGRLRLESLLLLVIAALGTRVAVIRALRPWTGEDHARAAGAAAGAFLMIHPLIVPVVGHLANRGDVVALAASTWSVALLLKGRQDRRALAIGFAFALAVIAAASSPSAIALVPLGFGLEFIAARRHRPLAQKIRTGVQVALGYAAALAVEALVRWWMKPSPDALDETLRSVNPADLLAGSSTGWMHALGLAAEKTGVVVLPVNTTGLGMLGYVLAVAALLLALHPGFVAARAAPRLWGRVLAGWAIALLVLLALGVTQRAEPSRLADAPGTLTLAVCMAVGLGISGTALSGARRTILPALTGVAYAVLTAGSGATIQEAAAETGAVHEAVLDARSHFESEGRTVGAIWVLDPPRTVAGVETLVPRDDRSLGSAPFLPRGAAPIHVRGIQSASFWVFATDPSFESVRASGLVLLLPPEAKENPEAGPLLVTDGDGAVAPIDRPGRRRNRIARDVTRRGLFVEPRVPGAPFGKASRGVSWVGEGASPAGVRVDPLELTAIAATLSGKDSTVIDPTETPLVRFRGSSDLEVDGTERGVWVAGAAGPEALFSLSTNPSWLLAGPLRSVWFLGELQFATSTRVMVAPSKLSNEVQPRLVSDGKDWSFDVTGVPALRPLDPSSEESWVLRIVDRVSGESVQIAPSSTTGGRLLVPDAGVFHDAPVEWILDRQLGGVTVARARGSR</sequence>
<keyword evidence="1" id="KW-1133">Transmembrane helix</keyword>
<dbReference type="RefSeq" id="WP_145199176.1">
    <property type="nucleotide sequence ID" value="NZ_CP036434.1"/>
</dbReference>
<evidence type="ECO:0000313" key="3">
    <source>
        <dbReference type="Proteomes" id="UP000320390"/>
    </source>
</evidence>
<feature type="transmembrane region" description="Helical" evidence="1">
    <location>
        <begin position="354"/>
        <end position="375"/>
    </location>
</feature>
<feature type="transmembrane region" description="Helical" evidence="1">
    <location>
        <begin position="223"/>
        <end position="243"/>
    </location>
</feature>
<evidence type="ECO:0000313" key="2">
    <source>
        <dbReference type="EMBL" id="QDV07744.1"/>
    </source>
</evidence>
<feature type="transmembrane region" description="Helical" evidence="1">
    <location>
        <begin position="322"/>
        <end position="342"/>
    </location>
</feature>
<keyword evidence="1" id="KW-0812">Transmembrane</keyword>